<keyword evidence="1" id="KW-0255">Endonuclease</keyword>
<gene>
    <name evidence="1" type="ORF">CEY00_Acc00043</name>
</gene>
<dbReference type="Gramene" id="PSS17655">
    <property type="protein sequence ID" value="PSS17655"/>
    <property type="gene ID" value="CEY00_Acc00043"/>
</dbReference>
<dbReference type="GO" id="GO:0051983">
    <property type="term" value="P:regulation of chromosome segregation"/>
    <property type="evidence" value="ECO:0007669"/>
    <property type="project" value="InterPro"/>
</dbReference>
<sequence length="140" mass="16452">MGDSSRKMDVEKLIKVSDDLVDFFRDERDVNNLAQHLESSKPLRSQCDADYTDVHSFLQDYQKKLGLSKKKADEEKSEVAADMELDLLQKELEEELDRELLFRDQFRVIVNDISDLQLQSISVKERWKFLGKLEQDELRA</sequence>
<dbReference type="STRING" id="1590841.A0A2R6QZ43"/>
<dbReference type="InParanoid" id="A0A2R6QZ43"/>
<dbReference type="PANTHER" id="PTHR35730:SF2">
    <property type="entry name" value="KINETOCHORE PROTEIN SPC24 HOMOLOG-RELATED"/>
    <property type="match status" value="1"/>
</dbReference>
<accession>A0A2R6QZ43</accession>
<dbReference type="Proteomes" id="UP000241394">
    <property type="component" value="Chromosome LG11"/>
</dbReference>
<keyword evidence="2" id="KW-1185">Reference proteome</keyword>
<proteinExistence type="predicted"/>
<dbReference type="InterPro" id="IPR044951">
    <property type="entry name" value="SPC24-like"/>
</dbReference>
<protein>
    <submittedName>
        <fullName evidence="1">Endonuclease</fullName>
    </submittedName>
</protein>
<dbReference type="GO" id="GO:0004519">
    <property type="term" value="F:endonuclease activity"/>
    <property type="evidence" value="ECO:0007669"/>
    <property type="project" value="UniProtKB-KW"/>
</dbReference>
<dbReference type="OrthoDB" id="1906227at2759"/>
<reference evidence="1 2" key="1">
    <citation type="submission" date="2017-07" db="EMBL/GenBank/DDBJ databases">
        <title>An improved, manually edited Actinidia chinensis var. chinensis (kiwifruit) genome highlights the challenges associated with draft genomes and gene prediction in plants.</title>
        <authorList>
            <person name="Pilkington S."/>
            <person name="Crowhurst R."/>
            <person name="Hilario E."/>
            <person name="Nardozza S."/>
            <person name="Fraser L."/>
            <person name="Peng Y."/>
            <person name="Gunaseelan K."/>
            <person name="Simpson R."/>
            <person name="Tahir J."/>
            <person name="Deroles S."/>
            <person name="Templeton K."/>
            <person name="Luo Z."/>
            <person name="Davy M."/>
            <person name="Cheng C."/>
            <person name="Mcneilage M."/>
            <person name="Scaglione D."/>
            <person name="Liu Y."/>
            <person name="Zhang Q."/>
            <person name="Datson P."/>
            <person name="De Silva N."/>
            <person name="Gardiner S."/>
            <person name="Bassett H."/>
            <person name="Chagne D."/>
            <person name="Mccallum J."/>
            <person name="Dzierzon H."/>
            <person name="Deng C."/>
            <person name="Wang Y.-Y."/>
            <person name="Barron N."/>
            <person name="Manako K."/>
            <person name="Bowen J."/>
            <person name="Foster T."/>
            <person name="Erridge Z."/>
            <person name="Tiffin H."/>
            <person name="Waite C."/>
            <person name="Davies K."/>
            <person name="Grierson E."/>
            <person name="Laing W."/>
            <person name="Kirk R."/>
            <person name="Chen X."/>
            <person name="Wood M."/>
            <person name="Montefiori M."/>
            <person name="Brummell D."/>
            <person name="Schwinn K."/>
            <person name="Catanach A."/>
            <person name="Fullerton C."/>
            <person name="Li D."/>
            <person name="Meiyalaghan S."/>
            <person name="Nieuwenhuizen N."/>
            <person name="Read N."/>
            <person name="Prakash R."/>
            <person name="Hunter D."/>
            <person name="Zhang H."/>
            <person name="Mckenzie M."/>
            <person name="Knabel M."/>
            <person name="Harris A."/>
            <person name="Allan A."/>
            <person name="Chen A."/>
            <person name="Janssen B."/>
            <person name="Plunkett B."/>
            <person name="Dwamena C."/>
            <person name="Voogd C."/>
            <person name="Leif D."/>
            <person name="Lafferty D."/>
            <person name="Souleyre E."/>
            <person name="Varkonyi-Gasic E."/>
            <person name="Gambi F."/>
            <person name="Hanley J."/>
            <person name="Yao J.-L."/>
            <person name="Cheung J."/>
            <person name="David K."/>
            <person name="Warren B."/>
            <person name="Marsh K."/>
            <person name="Snowden K."/>
            <person name="Lin-Wang K."/>
            <person name="Brian L."/>
            <person name="Martinez-Sanchez M."/>
            <person name="Wang M."/>
            <person name="Ileperuma N."/>
            <person name="Macnee N."/>
            <person name="Campin R."/>
            <person name="Mcatee P."/>
            <person name="Drummond R."/>
            <person name="Espley R."/>
            <person name="Ireland H."/>
            <person name="Wu R."/>
            <person name="Atkinson R."/>
            <person name="Karunairetnam S."/>
            <person name="Bulley S."/>
            <person name="Chunkath S."/>
            <person name="Hanley Z."/>
            <person name="Storey R."/>
            <person name="Thrimawithana A."/>
            <person name="Thomson S."/>
            <person name="David C."/>
            <person name="Testolin R."/>
        </authorList>
    </citation>
    <scope>NUCLEOTIDE SEQUENCE [LARGE SCALE GENOMIC DNA]</scope>
    <source>
        <strain evidence="2">cv. Red5</strain>
        <tissue evidence="1">Young leaf</tissue>
    </source>
</reference>
<comment type="caution">
    <text evidence="1">The sequence shown here is derived from an EMBL/GenBank/DDBJ whole genome shotgun (WGS) entry which is preliminary data.</text>
</comment>
<dbReference type="AlphaFoldDB" id="A0A2R6QZ43"/>
<keyword evidence="1" id="KW-0540">Nuclease</keyword>
<organism evidence="1 2">
    <name type="scientific">Actinidia chinensis var. chinensis</name>
    <name type="common">Chinese soft-hair kiwi</name>
    <dbReference type="NCBI Taxonomy" id="1590841"/>
    <lineage>
        <taxon>Eukaryota</taxon>
        <taxon>Viridiplantae</taxon>
        <taxon>Streptophyta</taxon>
        <taxon>Embryophyta</taxon>
        <taxon>Tracheophyta</taxon>
        <taxon>Spermatophyta</taxon>
        <taxon>Magnoliopsida</taxon>
        <taxon>eudicotyledons</taxon>
        <taxon>Gunneridae</taxon>
        <taxon>Pentapetalae</taxon>
        <taxon>asterids</taxon>
        <taxon>Ericales</taxon>
        <taxon>Actinidiaceae</taxon>
        <taxon>Actinidia</taxon>
    </lineage>
</organism>
<dbReference type="PANTHER" id="PTHR35730">
    <property type="entry name" value="KINETOCHORE PROTEIN SPC24 HOMOLOG-RELATED"/>
    <property type="match status" value="1"/>
</dbReference>
<evidence type="ECO:0000313" key="2">
    <source>
        <dbReference type="Proteomes" id="UP000241394"/>
    </source>
</evidence>
<keyword evidence="1" id="KW-0378">Hydrolase</keyword>
<dbReference type="OMA" id="EMAISWG"/>
<dbReference type="EMBL" id="NKQK01000011">
    <property type="protein sequence ID" value="PSS17655.1"/>
    <property type="molecule type" value="Genomic_DNA"/>
</dbReference>
<reference evidence="2" key="2">
    <citation type="journal article" date="2018" name="BMC Genomics">
        <title>A manually annotated Actinidia chinensis var. chinensis (kiwifruit) genome highlights the challenges associated with draft genomes and gene prediction in plants.</title>
        <authorList>
            <person name="Pilkington S.M."/>
            <person name="Crowhurst R."/>
            <person name="Hilario E."/>
            <person name="Nardozza S."/>
            <person name="Fraser L."/>
            <person name="Peng Y."/>
            <person name="Gunaseelan K."/>
            <person name="Simpson R."/>
            <person name="Tahir J."/>
            <person name="Deroles S.C."/>
            <person name="Templeton K."/>
            <person name="Luo Z."/>
            <person name="Davy M."/>
            <person name="Cheng C."/>
            <person name="McNeilage M."/>
            <person name="Scaglione D."/>
            <person name="Liu Y."/>
            <person name="Zhang Q."/>
            <person name="Datson P."/>
            <person name="De Silva N."/>
            <person name="Gardiner S.E."/>
            <person name="Bassett H."/>
            <person name="Chagne D."/>
            <person name="McCallum J."/>
            <person name="Dzierzon H."/>
            <person name="Deng C."/>
            <person name="Wang Y.Y."/>
            <person name="Barron L."/>
            <person name="Manako K."/>
            <person name="Bowen J."/>
            <person name="Foster T.M."/>
            <person name="Erridge Z.A."/>
            <person name="Tiffin H."/>
            <person name="Waite C.N."/>
            <person name="Davies K.M."/>
            <person name="Grierson E.P."/>
            <person name="Laing W.A."/>
            <person name="Kirk R."/>
            <person name="Chen X."/>
            <person name="Wood M."/>
            <person name="Montefiori M."/>
            <person name="Brummell D.A."/>
            <person name="Schwinn K.E."/>
            <person name="Catanach A."/>
            <person name="Fullerton C."/>
            <person name="Li D."/>
            <person name="Meiyalaghan S."/>
            <person name="Nieuwenhuizen N."/>
            <person name="Read N."/>
            <person name="Prakash R."/>
            <person name="Hunter D."/>
            <person name="Zhang H."/>
            <person name="McKenzie M."/>
            <person name="Knabel M."/>
            <person name="Harris A."/>
            <person name="Allan A.C."/>
            <person name="Gleave A."/>
            <person name="Chen A."/>
            <person name="Janssen B.J."/>
            <person name="Plunkett B."/>
            <person name="Ampomah-Dwamena C."/>
            <person name="Voogd C."/>
            <person name="Leif D."/>
            <person name="Lafferty D."/>
            <person name="Souleyre E.J.F."/>
            <person name="Varkonyi-Gasic E."/>
            <person name="Gambi F."/>
            <person name="Hanley J."/>
            <person name="Yao J.L."/>
            <person name="Cheung J."/>
            <person name="David K.M."/>
            <person name="Warren B."/>
            <person name="Marsh K."/>
            <person name="Snowden K.C."/>
            <person name="Lin-Wang K."/>
            <person name="Brian L."/>
            <person name="Martinez-Sanchez M."/>
            <person name="Wang M."/>
            <person name="Ileperuma N."/>
            <person name="Macnee N."/>
            <person name="Campin R."/>
            <person name="McAtee P."/>
            <person name="Drummond R.S.M."/>
            <person name="Espley R.V."/>
            <person name="Ireland H.S."/>
            <person name="Wu R."/>
            <person name="Atkinson R.G."/>
            <person name="Karunairetnam S."/>
            <person name="Bulley S."/>
            <person name="Chunkath S."/>
            <person name="Hanley Z."/>
            <person name="Storey R."/>
            <person name="Thrimawithana A.H."/>
            <person name="Thomson S."/>
            <person name="David C."/>
            <person name="Testolin R."/>
            <person name="Huang H."/>
            <person name="Hellens R.P."/>
            <person name="Schaffer R.J."/>
        </authorList>
    </citation>
    <scope>NUCLEOTIDE SEQUENCE [LARGE SCALE GENOMIC DNA]</scope>
    <source>
        <strain evidence="2">cv. Red5</strain>
    </source>
</reference>
<name>A0A2R6QZ43_ACTCC</name>
<evidence type="ECO:0000313" key="1">
    <source>
        <dbReference type="EMBL" id="PSS17655.1"/>
    </source>
</evidence>